<sequence>MANVATIVVLSIITCSLFVTTNASHFEDKTTRQVYLYRLLNWCIAGRGEYPLFEWPLNQFKPILHLTHKNEYQSYRSTEEQIGLFRDPSIKTNPLDDYKLEFHRLVCPKVVGMGSAPTGAAGDTFNLLHRLHVEFKPISPSPDTLKFQGLMIQAVHAPFDIGFPFGVFDTDQEFECSDCSHVHYSRIVGCLSRPDLSPMHPTVALYHYKLRGKDKLRADVGRAADADKILEYGYQPELHWNFKYANLPCSSAKIVEFWVLMVIDFERFAWAVKKFGPYNLDAFDASSGLGSLTPTAPDSPKFYKIDTPNEMLIQPGLPLPLPPDCFTPPFTNPIQIRLEGIKGRPRACIRGLRSFNPALCKSWEERIRKYPVGDMLLPAGSAAVNGSYVLNETNKLLCHDATAVQTLDSDDKRTRVRFEGEFDVQCTLRYPGELYEKIYQKQKRQPYKVCPEWQGKFTCKGTPEDLHFDTSNYTNGEDSTDRPFPSSHCEPCIPVTEELTTLPSGEEPFFKRGEHGVMMIYAFFFFNPVSMNIARFYKETLHEKQVKGWRLWLLIHVGFAAMASIVSYIGYTFPSFTEIDLHIGLGYGALVGVSSGIITGSITNKYVVSSGSNIILPSNLIGIGWFRHKNPILQTTMFYLHGLSGYGGWALAIASFVFAPGISKWTRFVSYAASAICLAAMAVMTAHICMVDSSVGMRPARSHIPIIEIRFDDIVPPKSKFRKVFLYIYIFIQFAVCFGMLVL</sequence>
<organism evidence="3 4">
    <name type="scientific">Orchesella cincta</name>
    <name type="common">Springtail</name>
    <name type="synonym">Podura cincta</name>
    <dbReference type="NCBI Taxonomy" id="48709"/>
    <lineage>
        <taxon>Eukaryota</taxon>
        <taxon>Metazoa</taxon>
        <taxon>Ecdysozoa</taxon>
        <taxon>Arthropoda</taxon>
        <taxon>Hexapoda</taxon>
        <taxon>Collembola</taxon>
        <taxon>Entomobryomorpha</taxon>
        <taxon>Entomobryoidea</taxon>
        <taxon>Orchesellidae</taxon>
        <taxon>Orchesellinae</taxon>
        <taxon>Orchesella</taxon>
    </lineage>
</organism>
<reference evidence="3 4" key="1">
    <citation type="journal article" date="2016" name="Genome Biol. Evol.">
        <title>Gene Family Evolution Reflects Adaptation to Soil Environmental Stressors in the Genome of the Collembolan Orchesella cincta.</title>
        <authorList>
            <person name="Faddeeva-Vakhrusheva A."/>
            <person name="Derks M.F."/>
            <person name="Anvar S.Y."/>
            <person name="Agamennone V."/>
            <person name="Suring W."/>
            <person name="Smit S."/>
            <person name="van Straalen N.M."/>
            <person name="Roelofs D."/>
        </authorList>
    </citation>
    <scope>NUCLEOTIDE SEQUENCE [LARGE SCALE GENOMIC DNA]</scope>
    <source>
        <tissue evidence="3">Mixed pool</tissue>
    </source>
</reference>
<feature type="transmembrane region" description="Helical" evidence="1">
    <location>
        <begin position="668"/>
        <end position="691"/>
    </location>
</feature>
<feature type="transmembrane region" description="Helical" evidence="1">
    <location>
        <begin position="518"/>
        <end position="537"/>
    </location>
</feature>
<protein>
    <submittedName>
        <fullName evidence="3">Uncharacterized protein</fullName>
    </submittedName>
</protein>
<name>A0A1D2NN97_ORCCI</name>
<gene>
    <name evidence="3" type="ORF">Ocin01_00313</name>
</gene>
<keyword evidence="4" id="KW-1185">Reference proteome</keyword>
<feature type="signal peptide" evidence="2">
    <location>
        <begin position="1"/>
        <end position="23"/>
    </location>
</feature>
<evidence type="ECO:0000313" key="3">
    <source>
        <dbReference type="EMBL" id="ODN06416.1"/>
    </source>
</evidence>
<comment type="caution">
    <text evidence="3">The sequence shown here is derived from an EMBL/GenBank/DDBJ whole genome shotgun (WGS) entry which is preliminary data.</text>
</comment>
<evidence type="ECO:0000256" key="2">
    <source>
        <dbReference type="SAM" id="SignalP"/>
    </source>
</evidence>
<keyword evidence="2" id="KW-0732">Signal</keyword>
<dbReference type="EMBL" id="LJIJ01000006">
    <property type="protein sequence ID" value="ODN06416.1"/>
    <property type="molecule type" value="Genomic_DNA"/>
</dbReference>
<dbReference type="Proteomes" id="UP000094527">
    <property type="component" value="Unassembled WGS sequence"/>
</dbReference>
<keyword evidence="1" id="KW-0812">Transmembrane</keyword>
<dbReference type="AlphaFoldDB" id="A0A1D2NN97"/>
<feature type="transmembrane region" description="Helical" evidence="1">
    <location>
        <begin position="638"/>
        <end position="662"/>
    </location>
</feature>
<feature type="transmembrane region" description="Helical" evidence="1">
    <location>
        <begin position="549"/>
        <end position="571"/>
    </location>
</feature>
<accession>A0A1D2NN97</accession>
<keyword evidence="1" id="KW-1133">Transmembrane helix</keyword>
<feature type="chain" id="PRO_5008905780" evidence="2">
    <location>
        <begin position="24"/>
        <end position="743"/>
    </location>
</feature>
<feature type="transmembrane region" description="Helical" evidence="1">
    <location>
        <begin position="724"/>
        <end position="742"/>
    </location>
</feature>
<proteinExistence type="predicted"/>
<evidence type="ECO:0000256" key="1">
    <source>
        <dbReference type="SAM" id="Phobius"/>
    </source>
</evidence>
<keyword evidence="1" id="KW-0472">Membrane</keyword>
<evidence type="ECO:0000313" key="4">
    <source>
        <dbReference type="Proteomes" id="UP000094527"/>
    </source>
</evidence>